<name>A0A9D1XZ25_9FIRM</name>
<organism evidence="2 3">
    <name type="scientific">Candidatus Gemmiger excrementipullorum</name>
    <dbReference type="NCBI Taxonomy" id="2838610"/>
    <lineage>
        <taxon>Bacteria</taxon>
        <taxon>Bacillati</taxon>
        <taxon>Bacillota</taxon>
        <taxon>Clostridia</taxon>
        <taxon>Eubacteriales</taxon>
        <taxon>Gemmiger</taxon>
    </lineage>
</organism>
<feature type="transmembrane region" description="Helical" evidence="1">
    <location>
        <begin position="33"/>
        <end position="51"/>
    </location>
</feature>
<gene>
    <name evidence="2" type="ORF">H9846_01040</name>
</gene>
<accession>A0A9D1XZ25</accession>
<keyword evidence="1" id="KW-0472">Membrane</keyword>
<evidence type="ECO:0000256" key="1">
    <source>
        <dbReference type="SAM" id="Phobius"/>
    </source>
</evidence>
<comment type="caution">
    <text evidence="2">The sequence shown here is derived from an EMBL/GenBank/DDBJ whole genome shotgun (WGS) entry which is preliminary data.</text>
</comment>
<dbReference type="EMBL" id="DXEI01000023">
    <property type="protein sequence ID" value="HIX94034.1"/>
    <property type="molecule type" value="Genomic_DNA"/>
</dbReference>
<reference evidence="2" key="1">
    <citation type="journal article" date="2021" name="PeerJ">
        <title>Extensive microbial diversity within the chicken gut microbiome revealed by metagenomics and culture.</title>
        <authorList>
            <person name="Gilroy R."/>
            <person name="Ravi A."/>
            <person name="Getino M."/>
            <person name="Pursley I."/>
            <person name="Horton D.L."/>
            <person name="Alikhan N.F."/>
            <person name="Baker D."/>
            <person name="Gharbi K."/>
            <person name="Hall N."/>
            <person name="Watson M."/>
            <person name="Adriaenssens E.M."/>
            <person name="Foster-Nyarko E."/>
            <person name="Jarju S."/>
            <person name="Secka A."/>
            <person name="Antonio M."/>
            <person name="Oren A."/>
            <person name="Chaudhuri R.R."/>
            <person name="La Ragione R."/>
            <person name="Hildebrand F."/>
            <person name="Pallen M.J."/>
        </authorList>
    </citation>
    <scope>NUCLEOTIDE SEQUENCE</scope>
    <source>
        <strain evidence="2">ChiHecec2B26-7398</strain>
    </source>
</reference>
<feature type="transmembrane region" description="Helical" evidence="1">
    <location>
        <begin position="89"/>
        <end position="109"/>
    </location>
</feature>
<sequence length="331" mass="36419">MKRDRPSLWAALTTGVLVNVLLRSQSAYWPRAGALAALVCAPLLAAAAWVFARAWRAGQSPLLRLLFAALLAYSAALELLHFWALTQRLYTGLPLTVVCLMLLLPGVYLRRVSAISQTAHVVLCLLLLASGFMLLTVLPRLRVTNLQTFALQPADLLTAAQEQLTLYPEYLLSALWPQRGRQKRCPLLRLALAALWFDVGIHLVLELFYGAALPLRVDPVHAAARCGALSVFNRLESLQLALWVMALALKLALYFYAACLLLGQTRQQANAVPLRRYPLYLGGMWALCLLLRNADLDAALQARGAFVWGFAALTGMGGAAAWLCRKTKRCT</sequence>
<keyword evidence="1" id="KW-1133">Transmembrane helix</keyword>
<dbReference type="AlphaFoldDB" id="A0A9D1XZ25"/>
<feature type="transmembrane region" description="Helical" evidence="1">
    <location>
        <begin position="274"/>
        <end position="293"/>
    </location>
</feature>
<dbReference type="Proteomes" id="UP000886751">
    <property type="component" value="Unassembled WGS sequence"/>
</dbReference>
<feature type="transmembrane region" description="Helical" evidence="1">
    <location>
        <begin position="240"/>
        <end position="262"/>
    </location>
</feature>
<feature type="transmembrane region" description="Helical" evidence="1">
    <location>
        <begin position="63"/>
        <end position="83"/>
    </location>
</feature>
<feature type="transmembrane region" description="Helical" evidence="1">
    <location>
        <begin position="305"/>
        <end position="324"/>
    </location>
</feature>
<reference evidence="2" key="2">
    <citation type="submission" date="2021-04" db="EMBL/GenBank/DDBJ databases">
        <authorList>
            <person name="Gilroy R."/>
        </authorList>
    </citation>
    <scope>NUCLEOTIDE SEQUENCE</scope>
    <source>
        <strain evidence="2">ChiHecec2B26-7398</strain>
    </source>
</reference>
<protein>
    <submittedName>
        <fullName evidence="2">Uncharacterized protein</fullName>
    </submittedName>
</protein>
<keyword evidence="1" id="KW-0812">Transmembrane</keyword>
<proteinExistence type="predicted"/>
<evidence type="ECO:0000313" key="2">
    <source>
        <dbReference type="EMBL" id="HIX94034.1"/>
    </source>
</evidence>
<evidence type="ECO:0000313" key="3">
    <source>
        <dbReference type="Proteomes" id="UP000886751"/>
    </source>
</evidence>
<feature type="transmembrane region" description="Helical" evidence="1">
    <location>
        <begin position="188"/>
        <end position="209"/>
    </location>
</feature>
<feature type="transmembrane region" description="Helical" evidence="1">
    <location>
        <begin position="121"/>
        <end position="138"/>
    </location>
</feature>